<feature type="compositionally biased region" description="Low complexity" evidence="3">
    <location>
        <begin position="1"/>
        <end position="26"/>
    </location>
</feature>
<feature type="repeat" description="HEAT" evidence="2">
    <location>
        <begin position="966"/>
        <end position="1004"/>
    </location>
</feature>
<feature type="region of interest" description="Disordered" evidence="3">
    <location>
        <begin position="683"/>
        <end position="738"/>
    </location>
</feature>
<dbReference type="OrthoDB" id="340346at2759"/>
<dbReference type="Gene3D" id="1.25.10.10">
    <property type="entry name" value="Leucine-rich Repeat Variant"/>
    <property type="match status" value="1"/>
</dbReference>
<dbReference type="STRING" id="745531.A0A0C3S9C7"/>
<feature type="compositionally biased region" description="Low complexity" evidence="3">
    <location>
        <begin position="427"/>
        <end position="439"/>
    </location>
</feature>
<dbReference type="EMBL" id="KN840484">
    <property type="protein sequence ID" value="KIP08182.1"/>
    <property type="molecule type" value="Genomic_DNA"/>
</dbReference>
<dbReference type="InterPro" id="IPR000357">
    <property type="entry name" value="HEAT"/>
</dbReference>
<organism evidence="4 5">
    <name type="scientific">Phlebiopsis gigantea (strain 11061_1 CR5-6)</name>
    <name type="common">White-rot fungus</name>
    <name type="synonym">Peniophora gigantea</name>
    <dbReference type="NCBI Taxonomy" id="745531"/>
    <lineage>
        <taxon>Eukaryota</taxon>
        <taxon>Fungi</taxon>
        <taxon>Dikarya</taxon>
        <taxon>Basidiomycota</taxon>
        <taxon>Agaricomycotina</taxon>
        <taxon>Agaricomycetes</taxon>
        <taxon>Polyporales</taxon>
        <taxon>Phanerochaetaceae</taxon>
        <taxon>Phlebiopsis</taxon>
    </lineage>
</organism>
<dbReference type="SUPFAM" id="SSF48371">
    <property type="entry name" value="ARM repeat"/>
    <property type="match status" value="1"/>
</dbReference>
<keyword evidence="1" id="KW-0677">Repeat</keyword>
<feature type="repeat" description="HEAT" evidence="2">
    <location>
        <begin position="803"/>
        <end position="841"/>
    </location>
</feature>
<feature type="compositionally biased region" description="Pro residues" evidence="3">
    <location>
        <begin position="644"/>
        <end position="653"/>
    </location>
</feature>
<feature type="region of interest" description="Disordered" evidence="3">
    <location>
        <begin position="1229"/>
        <end position="1256"/>
    </location>
</feature>
<dbReference type="GO" id="GO:0019888">
    <property type="term" value="F:protein phosphatase regulator activity"/>
    <property type="evidence" value="ECO:0007669"/>
    <property type="project" value="TreeGrafter"/>
</dbReference>
<feature type="compositionally biased region" description="Polar residues" evidence="3">
    <location>
        <begin position="94"/>
        <end position="103"/>
    </location>
</feature>
<proteinExistence type="predicted"/>
<dbReference type="PANTHER" id="PTHR10648">
    <property type="entry name" value="SERINE/THREONINE-PROTEIN PHOSPHATASE PP2A 65 KDA REGULATORY SUBUNIT"/>
    <property type="match status" value="1"/>
</dbReference>
<reference evidence="4 5" key="1">
    <citation type="journal article" date="2014" name="PLoS Genet.">
        <title>Analysis of the Phlebiopsis gigantea genome, transcriptome and secretome provides insight into its pioneer colonization strategies of wood.</title>
        <authorList>
            <person name="Hori C."/>
            <person name="Ishida T."/>
            <person name="Igarashi K."/>
            <person name="Samejima M."/>
            <person name="Suzuki H."/>
            <person name="Master E."/>
            <person name="Ferreira P."/>
            <person name="Ruiz-Duenas F.J."/>
            <person name="Held B."/>
            <person name="Canessa P."/>
            <person name="Larrondo L.F."/>
            <person name="Schmoll M."/>
            <person name="Druzhinina I.S."/>
            <person name="Kubicek C.P."/>
            <person name="Gaskell J.A."/>
            <person name="Kersten P."/>
            <person name="St John F."/>
            <person name="Glasner J."/>
            <person name="Sabat G."/>
            <person name="Splinter BonDurant S."/>
            <person name="Syed K."/>
            <person name="Yadav J."/>
            <person name="Mgbeahuruike A.C."/>
            <person name="Kovalchuk A."/>
            <person name="Asiegbu F.O."/>
            <person name="Lackner G."/>
            <person name="Hoffmeister D."/>
            <person name="Rencoret J."/>
            <person name="Gutierrez A."/>
            <person name="Sun H."/>
            <person name="Lindquist E."/>
            <person name="Barry K."/>
            <person name="Riley R."/>
            <person name="Grigoriev I.V."/>
            <person name="Henrissat B."/>
            <person name="Kues U."/>
            <person name="Berka R.M."/>
            <person name="Martinez A.T."/>
            <person name="Covert S.F."/>
            <person name="Blanchette R.A."/>
            <person name="Cullen D."/>
        </authorList>
    </citation>
    <scope>NUCLEOTIDE SEQUENCE [LARGE SCALE GENOMIC DNA]</scope>
    <source>
        <strain evidence="4 5">11061_1 CR5-6</strain>
    </source>
</reference>
<dbReference type="InterPro" id="IPR016024">
    <property type="entry name" value="ARM-type_fold"/>
</dbReference>
<evidence type="ECO:0000256" key="3">
    <source>
        <dbReference type="SAM" id="MobiDB-lite"/>
    </source>
</evidence>
<feature type="compositionally biased region" description="Acidic residues" evidence="3">
    <location>
        <begin position="722"/>
        <end position="732"/>
    </location>
</feature>
<feature type="region of interest" description="Disordered" evidence="3">
    <location>
        <begin position="533"/>
        <end position="594"/>
    </location>
</feature>
<dbReference type="InterPro" id="IPR051023">
    <property type="entry name" value="PP2A_Regulatory_Subunit_A"/>
</dbReference>
<gene>
    <name evidence="4" type="ORF">PHLGIDRAFT_117498</name>
</gene>
<feature type="region of interest" description="Disordered" evidence="3">
    <location>
        <begin position="897"/>
        <end position="919"/>
    </location>
</feature>
<sequence length="1256" mass="136303">MLTEHSVSSSSSSTSSSSPAASLDPDISPPASPSLELTPTLQRGARLHPDNTISDPKRSDAPSYSPHAVGLGLAAPRPHRVPLAPFSADMVGQPQEQSVSTVSLPHRPSETSSNDPASIYVQPPPQPRAESSTAILTFAAQSVGSIEQRPPSPGMSTGLHIAIPSPHHPGNPFVHSRTTPSPPPAGHPSTAQHAEGLTSPLQTSPGALELGQELTLPPPPNPIDGALDLDFTEFESEGLSALEKIYLFSRSPAGFQRVFIAHALPGYLRHRRAADQAQAPAGELVLNEDNDEADHITPAEAVEYVLPLLNLLALDEDEVKEALAEELVPIIWWFITRCRFVDDDDSGEQLYPEPPDEPTRISIQSFMPILGPLLLSTNNHVGGPARLAVVELLKRVRRADARDRRESEEREGGASQAGTGGSEQHHTAAPAGASTATPGQDEEEAESYSPTGLLGHAERRLFEREMVQQVVIGMGRLDLLDENVEWIPDVEMADGEEDSGVPTPVVSAHHWGEDSYFPAVGFVQVLSETTVSPVSSSSNMRLEALPSPSAVLSTTPSDVSSTYSPFSTEQHSLSSSGIDSSPALSPITPPDMTSIYGAAETHRSSPPLSPCSTPLDLHTHAEWSQVTSSRPHSLSSVHTFRLPSPRPSSPRPSSPSISNEAASDASFQSHALEHASVPVIDQRGPFSPDIAMPTPNLPQGTLHPGLRDPSNAELSTVQPEGQESETTEEAQASEEASVGRFSSMSLMAAVTASGSIDDEMKAAFVAEVERVGRDPVFWVRKEASFTVGALAKVVSQEVVLISLLPLFETLYRDASWQVRHSALFALPAILSRLPPHHRRSLALDVVTTLARDESQYVRQGVLEALAEIIYTFHEDADKPPDQLLRLFLGVREQDDVRRLEKAEEPPPPSPPSTPMSWSEFVSSMSSGMHEAAQERDIYEDPLRPLVCAFNYPAVALTLGRERWHEIRELYLSLSENPMVKVRRTLAASLGEIARIIGPEQAKQDLVRVWWTSMHAEESEVRLKAVETLTSFIPALGDAERSDILKGLNGDVWARLRMWREREAVMKALGGWAAIISLDETVLRGLLRKGLQDTVASVREESVTALAALAVAWSTRPQSLEHLWEMLRTLATSSSYRHRMTSLSCYQTVLLALKDFSLLSESFLQTLKSLGKDSTVDVRIRTSRFLGILVAEFPGLPDSVYQAVRELAQDLSADSSHDVKAFAQSLLSNSLPPQNSRNREAVEAAKQSSVFSRPPPS</sequence>
<feature type="region of interest" description="Disordered" evidence="3">
    <location>
        <begin position="1"/>
        <end position="129"/>
    </location>
</feature>
<dbReference type="Pfam" id="PF02985">
    <property type="entry name" value="HEAT"/>
    <property type="match status" value="1"/>
</dbReference>
<feature type="compositionally biased region" description="Polar residues" evidence="3">
    <location>
        <begin position="712"/>
        <end position="721"/>
    </location>
</feature>
<dbReference type="AlphaFoldDB" id="A0A0C3S9C7"/>
<keyword evidence="5" id="KW-1185">Reference proteome</keyword>
<dbReference type="HOGENOM" id="CLU_006095_0_0_1"/>
<feature type="region of interest" description="Disordered" evidence="3">
    <location>
        <begin position="161"/>
        <end position="205"/>
    </location>
</feature>
<feature type="compositionally biased region" description="Polar residues" evidence="3">
    <location>
        <begin position="550"/>
        <end position="583"/>
    </location>
</feature>
<dbReference type="InterPro" id="IPR021133">
    <property type="entry name" value="HEAT_type_2"/>
</dbReference>
<feature type="compositionally biased region" description="Polar residues" evidence="3">
    <location>
        <begin position="657"/>
        <end position="666"/>
    </location>
</feature>
<feature type="region of interest" description="Disordered" evidence="3">
    <location>
        <begin position="623"/>
        <end position="666"/>
    </location>
</feature>
<dbReference type="InterPro" id="IPR011989">
    <property type="entry name" value="ARM-like"/>
</dbReference>
<accession>A0A0C3S9C7</accession>
<evidence type="ECO:0000313" key="4">
    <source>
        <dbReference type="EMBL" id="KIP08182.1"/>
    </source>
</evidence>
<evidence type="ECO:0008006" key="6">
    <source>
        <dbReference type="Google" id="ProtNLM"/>
    </source>
</evidence>
<dbReference type="PROSITE" id="PS50077">
    <property type="entry name" value="HEAT_REPEAT"/>
    <property type="match status" value="2"/>
</dbReference>
<feature type="compositionally biased region" description="Polar residues" evidence="3">
    <location>
        <begin position="623"/>
        <end position="638"/>
    </location>
</feature>
<protein>
    <recommendedName>
        <fullName evidence="6">TOG domain-containing protein</fullName>
    </recommendedName>
</protein>
<name>A0A0C3S9C7_PHLG1</name>
<evidence type="ECO:0000256" key="2">
    <source>
        <dbReference type="PROSITE-ProRule" id="PRU00103"/>
    </source>
</evidence>
<evidence type="ECO:0000256" key="1">
    <source>
        <dbReference type="ARBA" id="ARBA00022737"/>
    </source>
</evidence>
<dbReference type="PANTHER" id="PTHR10648:SF1">
    <property type="entry name" value="SERINE_THREONINE-PROTEIN PHOSPHATASE 4 REGULATORY SUBUNIT 1"/>
    <property type="match status" value="1"/>
</dbReference>
<dbReference type="Proteomes" id="UP000053257">
    <property type="component" value="Unassembled WGS sequence"/>
</dbReference>
<feature type="region of interest" description="Disordered" evidence="3">
    <location>
        <begin position="400"/>
        <end position="452"/>
    </location>
</feature>
<evidence type="ECO:0000313" key="5">
    <source>
        <dbReference type="Proteomes" id="UP000053257"/>
    </source>
</evidence>
<feature type="compositionally biased region" description="Basic and acidic residues" evidence="3">
    <location>
        <begin position="400"/>
        <end position="412"/>
    </location>
</feature>
<dbReference type="GO" id="GO:0005737">
    <property type="term" value="C:cytoplasm"/>
    <property type="evidence" value="ECO:0007669"/>
    <property type="project" value="TreeGrafter"/>
</dbReference>